<dbReference type="Proteomes" id="UP000029917">
    <property type="component" value="Unassembled WGS sequence"/>
</dbReference>
<reference evidence="2 3" key="2">
    <citation type="submission" date="2014-10" db="EMBL/GenBank/DDBJ databases">
        <title>Paracoccus sanguinis sp. nov., isolated from clinical specimens of New York State patients.</title>
        <authorList>
            <person name="Mingle L.A."/>
            <person name="Cole J.A."/>
            <person name="Lapierre P."/>
            <person name="Musser K.A."/>
        </authorList>
    </citation>
    <scope>NUCLEOTIDE SEQUENCE [LARGE SCALE GENOMIC DNA]</scope>
    <source>
        <strain evidence="2 3">HAMBI 3106</strain>
    </source>
</reference>
<dbReference type="AlphaFoldDB" id="A0A099FGN7"/>
<dbReference type="EMBL" id="JRKS01000001">
    <property type="protein sequence ID" value="KGJ09734.1"/>
    <property type="molecule type" value="Genomic_DNA"/>
</dbReference>
<dbReference type="SUPFAM" id="SSF47598">
    <property type="entry name" value="Ribbon-helix-helix"/>
    <property type="match status" value="1"/>
</dbReference>
<dbReference type="InterPro" id="IPR013321">
    <property type="entry name" value="Arc_rbn_hlx_hlx"/>
</dbReference>
<feature type="domain" description="Antitoxin FitA-like ribbon-helix-helix" evidence="1">
    <location>
        <begin position="2"/>
        <end position="40"/>
    </location>
</feature>
<proteinExistence type="predicted"/>
<gene>
    <name evidence="2" type="ORF">IC63_00910</name>
</gene>
<comment type="caution">
    <text evidence="2">The sequence shown here is derived from an EMBL/GenBank/DDBJ whole genome shotgun (WGS) entry which is preliminary data.</text>
</comment>
<evidence type="ECO:0000259" key="1">
    <source>
        <dbReference type="Pfam" id="PF22513"/>
    </source>
</evidence>
<dbReference type="OrthoDB" id="2389872at2"/>
<name>A0A099FGN7_9RHOB</name>
<keyword evidence="3" id="KW-1185">Reference proteome</keyword>
<dbReference type="Pfam" id="PF22513">
    <property type="entry name" value="FitA-like_RHH"/>
    <property type="match status" value="1"/>
</dbReference>
<evidence type="ECO:0000313" key="2">
    <source>
        <dbReference type="EMBL" id="KGJ09734.1"/>
    </source>
</evidence>
<accession>A0A099FGN7</accession>
<sequence>MAQIVVRQIPDEVHRALKAQAAAHGRSAEAELREIIARAVLREGRPRAGDLMRRIWSGAAMDGFSVERDRTPVEPACFE</sequence>
<dbReference type="STRING" id="690417.IC63_00910"/>
<organism evidence="2 3">
    <name type="scientific">Paracoccus sphaerophysae</name>
    <dbReference type="NCBI Taxonomy" id="690417"/>
    <lineage>
        <taxon>Bacteria</taxon>
        <taxon>Pseudomonadati</taxon>
        <taxon>Pseudomonadota</taxon>
        <taxon>Alphaproteobacteria</taxon>
        <taxon>Rhodobacterales</taxon>
        <taxon>Paracoccaceae</taxon>
        <taxon>Paracoccus</taxon>
    </lineage>
</organism>
<reference evidence="2 3" key="1">
    <citation type="submission" date="2014-09" db="EMBL/GenBank/DDBJ databases">
        <authorList>
            <person name="McGinnis J.M."/>
            <person name="Wolfgang W.J."/>
        </authorList>
    </citation>
    <scope>NUCLEOTIDE SEQUENCE [LARGE SCALE GENOMIC DNA]</scope>
    <source>
        <strain evidence="2 3">HAMBI 3106</strain>
    </source>
</reference>
<protein>
    <submittedName>
        <fullName evidence="2">Plasmid stabilization protein</fullName>
    </submittedName>
</protein>
<dbReference type="GO" id="GO:0006355">
    <property type="term" value="P:regulation of DNA-templated transcription"/>
    <property type="evidence" value="ECO:0007669"/>
    <property type="project" value="InterPro"/>
</dbReference>
<dbReference type="InterPro" id="IPR010985">
    <property type="entry name" value="Ribbon_hlx_hlx"/>
</dbReference>
<evidence type="ECO:0000313" key="3">
    <source>
        <dbReference type="Proteomes" id="UP000029917"/>
    </source>
</evidence>
<dbReference type="Gene3D" id="1.10.1220.10">
    <property type="entry name" value="Met repressor-like"/>
    <property type="match status" value="1"/>
</dbReference>
<dbReference type="InterPro" id="IPR053853">
    <property type="entry name" value="FitA-like_RHH"/>
</dbReference>
<dbReference type="RefSeq" id="WP_036716150.1">
    <property type="nucleotide sequence ID" value="NZ_JRKS01000001.1"/>
</dbReference>